<dbReference type="GO" id="GO:0005245">
    <property type="term" value="F:voltage-gated calcium channel activity"/>
    <property type="evidence" value="ECO:0007669"/>
    <property type="project" value="TreeGrafter"/>
</dbReference>
<proteinExistence type="predicted"/>
<dbReference type="InterPro" id="IPR041176">
    <property type="entry name" value="VWA_3_C"/>
</dbReference>
<dbReference type="SUPFAM" id="SSF53300">
    <property type="entry name" value="vWA-like"/>
    <property type="match status" value="1"/>
</dbReference>
<sequence length="428" mass="45490">MTEFQVEVDQNEYLSDGASTVDAIATVTSSGQAEAAVAPQAAEIIVIDRSGSMEYPPTKIKAAREATVAAIDCLRDGTLFAVIAGSSSAQVVYPRSRGLVPANATTREEAKIAVRAVKPGGGTAIGTWLTLARDLFAPHTDAIRHVILLTDGKNESESPTDLQRALDICGGVFVCDARGIGTNWVVEELRKITTALLGSFDIVADPANLEADFRALMTHAMGKAHGDIRLRLWTPQGATVKFVKLVAPEVRDLTGSRIDVGAQIGDYPTGSWGSERRDYHVCVQINPGGVGEEILAGRLRLVEVSPDGTERILGQGLVRAVWTDDIVLSTRLHPSVAHYTGQAELADAIQEGLEARRAGDTDTATSKLGKAVKLAAETGNEATSKLLKKVVDVLDADTGTVKLKPKVSAEDEMTLDVGSTRTVRTTKK</sequence>
<dbReference type="PANTHER" id="PTHR10166">
    <property type="entry name" value="VOLTAGE-DEPENDENT CALCIUM CHANNEL SUBUNIT ALPHA-2/DELTA-RELATED"/>
    <property type="match status" value="1"/>
</dbReference>
<evidence type="ECO:0000313" key="2">
    <source>
        <dbReference type="EMBL" id="MBG6135270.1"/>
    </source>
</evidence>
<feature type="domain" description="VWFA" evidence="1">
    <location>
        <begin position="42"/>
        <end position="216"/>
    </location>
</feature>
<dbReference type="PANTHER" id="PTHR10166:SF37">
    <property type="entry name" value="STOLID, ISOFORM H"/>
    <property type="match status" value="1"/>
</dbReference>
<comment type="caution">
    <text evidence="2">The sequence shown here is derived from an EMBL/GenBank/DDBJ whole genome shotgun (WGS) entry which is preliminary data.</text>
</comment>
<protein>
    <recommendedName>
        <fullName evidence="1">VWFA domain-containing protein</fullName>
    </recommendedName>
</protein>
<dbReference type="InterPro" id="IPR051173">
    <property type="entry name" value="Ca_channel_alpha-2/delta"/>
</dbReference>
<keyword evidence="3" id="KW-1185">Reference proteome</keyword>
<dbReference type="GO" id="GO:0005891">
    <property type="term" value="C:voltage-gated calcium channel complex"/>
    <property type="evidence" value="ECO:0007669"/>
    <property type="project" value="TreeGrafter"/>
</dbReference>
<dbReference type="PROSITE" id="PS50234">
    <property type="entry name" value="VWFA"/>
    <property type="match status" value="1"/>
</dbReference>
<accession>A0A8J7KER1</accession>
<organism evidence="2 3">
    <name type="scientific">Longispora fulva</name>
    <dbReference type="NCBI Taxonomy" id="619741"/>
    <lineage>
        <taxon>Bacteria</taxon>
        <taxon>Bacillati</taxon>
        <taxon>Actinomycetota</taxon>
        <taxon>Actinomycetes</taxon>
        <taxon>Micromonosporales</taxon>
        <taxon>Micromonosporaceae</taxon>
        <taxon>Longispora</taxon>
    </lineage>
</organism>
<dbReference type="Proteomes" id="UP000622552">
    <property type="component" value="Unassembled WGS sequence"/>
</dbReference>
<dbReference type="CDD" id="cd00198">
    <property type="entry name" value="vWFA"/>
    <property type="match status" value="1"/>
</dbReference>
<dbReference type="Pfam" id="PF13768">
    <property type="entry name" value="VWA_3"/>
    <property type="match status" value="1"/>
</dbReference>
<dbReference type="Gene3D" id="3.40.50.410">
    <property type="entry name" value="von Willebrand factor, type A domain"/>
    <property type="match status" value="1"/>
</dbReference>
<reference evidence="2" key="1">
    <citation type="submission" date="2020-11" db="EMBL/GenBank/DDBJ databases">
        <title>Sequencing the genomes of 1000 actinobacteria strains.</title>
        <authorList>
            <person name="Klenk H.-P."/>
        </authorList>
    </citation>
    <scope>NUCLEOTIDE SEQUENCE</scope>
    <source>
        <strain evidence="2">DSM 45356</strain>
    </source>
</reference>
<dbReference type="AlphaFoldDB" id="A0A8J7KER1"/>
<dbReference type="InterPro" id="IPR036465">
    <property type="entry name" value="vWFA_dom_sf"/>
</dbReference>
<dbReference type="Gene3D" id="2.60.40.3670">
    <property type="match status" value="1"/>
</dbReference>
<gene>
    <name evidence="2" type="ORF">IW245_001464</name>
</gene>
<evidence type="ECO:0000259" key="1">
    <source>
        <dbReference type="PROSITE" id="PS50234"/>
    </source>
</evidence>
<name>A0A8J7KER1_9ACTN</name>
<dbReference type="Pfam" id="PF18571">
    <property type="entry name" value="VWA_3_C"/>
    <property type="match status" value="1"/>
</dbReference>
<dbReference type="Gene3D" id="1.20.120.1690">
    <property type="match status" value="1"/>
</dbReference>
<evidence type="ECO:0000313" key="3">
    <source>
        <dbReference type="Proteomes" id="UP000622552"/>
    </source>
</evidence>
<dbReference type="SMART" id="SM00327">
    <property type="entry name" value="VWA"/>
    <property type="match status" value="1"/>
</dbReference>
<dbReference type="EMBL" id="JADOUF010000001">
    <property type="protein sequence ID" value="MBG6135270.1"/>
    <property type="molecule type" value="Genomic_DNA"/>
</dbReference>
<dbReference type="RefSeq" id="WP_197002405.1">
    <property type="nucleotide sequence ID" value="NZ_BONS01000003.1"/>
</dbReference>
<dbReference type="InterPro" id="IPR002035">
    <property type="entry name" value="VWF_A"/>
</dbReference>